<feature type="domain" description="Ubiquitin-like" evidence="1">
    <location>
        <begin position="59"/>
        <end position="136"/>
    </location>
</feature>
<dbReference type="Pfam" id="PF00240">
    <property type="entry name" value="ubiquitin"/>
    <property type="match status" value="1"/>
</dbReference>
<dbReference type="KEGG" id="aqu:109585808"/>
<sequence>MEGRQVTLRHKRKDIVDDTRPLGEIFEDILKDDSSEHSTKIVNLFMERVEKRGEICRDWVLYVKTLTGRTFDIKFSNPQEVSIMGLKLLIEEECGIRPEMMRLVLDNQQLEESQRLVENVPGIANECTIHLVLKGS</sequence>
<dbReference type="PROSITE" id="PS50053">
    <property type="entry name" value="UBIQUITIN_2"/>
    <property type="match status" value="1"/>
</dbReference>
<accession>A0AAN0JKG5</accession>
<keyword evidence="3" id="KW-1185">Reference proteome</keyword>
<organism evidence="2 3">
    <name type="scientific">Amphimedon queenslandica</name>
    <name type="common">Sponge</name>
    <dbReference type="NCBI Taxonomy" id="400682"/>
    <lineage>
        <taxon>Eukaryota</taxon>
        <taxon>Metazoa</taxon>
        <taxon>Porifera</taxon>
        <taxon>Demospongiae</taxon>
        <taxon>Heteroscleromorpha</taxon>
        <taxon>Haplosclerida</taxon>
        <taxon>Niphatidae</taxon>
        <taxon>Amphimedon</taxon>
    </lineage>
</organism>
<dbReference type="RefSeq" id="XP_019857502.1">
    <property type="nucleotide sequence ID" value="XM_020001943.1"/>
</dbReference>
<evidence type="ECO:0000313" key="3">
    <source>
        <dbReference type="Proteomes" id="UP000007879"/>
    </source>
</evidence>
<dbReference type="GeneID" id="109585808"/>
<evidence type="ECO:0000259" key="1">
    <source>
        <dbReference type="PROSITE" id="PS50053"/>
    </source>
</evidence>
<reference evidence="3" key="1">
    <citation type="journal article" date="2010" name="Nature">
        <title>The Amphimedon queenslandica genome and the evolution of animal complexity.</title>
        <authorList>
            <person name="Srivastava M."/>
            <person name="Simakov O."/>
            <person name="Chapman J."/>
            <person name="Fahey B."/>
            <person name="Gauthier M.E."/>
            <person name="Mitros T."/>
            <person name="Richards G.S."/>
            <person name="Conaco C."/>
            <person name="Dacre M."/>
            <person name="Hellsten U."/>
            <person name="Larroux C."/>
            <person name="Putnam N.H."/>
            <person name="Stanke M."/>
            <person name="Adamska M."/>
            <person name="Darling A."/>
            <person name="Degnan S.M."/>
            <person name="Oakley T.H."/>
            <person name="Plachetzki D.C."/>
            <person name="Zhai Y."/>
            <person name="Adamski M."/>
            <person name="Calcino A."/>
            <person name="Cummins S.F."/>
            <person name="Goodstein D.M."/>
            <person name="Harris C."/>
            <person name="Jackson D.J."/>
            <person name="Leys S.P."/>
            <person name="Shu S."/>
            <person name="Woodcroft B.J."/>
            <person name="Vervoort M."/>
            <person name="Kosik K.S."/>
            <person name="Manning G."/>
            <person name="Degnan B.M."/>
            <person name="Rokhsar D.S."/>
        </authorList>
    </citation>
    <scope>NUCLEOTIDE SEQUENCE [LARGE SCALE GENOMIC DNA]</scope>
</reference>
<protein>
    <recommendedName>
        <fullName evidence="1">Ubiquitin-like domain-containing protein</fullName>
    </recommendedName>
</protein>
<dbReference type="Gene3D" id="3.10.20.90">
    <property type="entry name" value="Phosphatidylinositol 3-kinase Catalytic Subunit, Chain A, domain 1"/>
    <property type="match status" value="1"/>
</dbReference>
<dbReference type="InterPro" id="IPR000626">
    <property type="entry name" value="Ubiquitin-like_dom"/>
</dbReference>
<dbReference type="AlphaFoldDB" id="A0AAN0JKG5"/>
<dbReference type="CDD" id="cd17039">
    <property type="entry name" value="Ubl_ubiquitin_like"/>
    <property type="match status" value="1"/>
</dbReference>
<evidence type="ECO:0000313" key="2">
    <source>
        <dbReference type="EnsemblMetazoa" id="XP_019857502.1"/>
    </source>
</evidence>
<dbReference type="SMART" id="SM00213">
    <property type="entry name" value="UBQ"/>
    <property type="match status" value="1"/>
</dbReference>
<dbReference type="Proteomes" id="UP000007879">
    <property type="component" value="Unassembled WGS sequence"/>
</dbReference>
<dbReference type="EnsemblMetazoa" id="XM_020001943.1">
    <property type="protein sequence ID" value="XP_019857502.1"/>
    <property type="gene ID" value="LOC109585808"/>
</dbReference>
<name>A0AAN0JKG5_AMPQE</name>
<reference evidence="2" key="2">
    <citation type="submission" date="2024-06" db="UniProtKB">
        <authorList>
            <consortium name="EnsemblMetazoa"/>
        </authorList>
    </citation>
    <scope>IDENTIFICATION</scope>
</reference>
<dbReference type="InterPro" id="IPR029071">
    <property type="entry name" value="Ubiquitin-like_domsf"/>
</dbReference>
<dbReference type="SUPFAM" id="SSF54236">
    <property type="entry name" value="Ubiquitin-like"/>
    <property type="match status" value="1"/>
</dbReference>
<proteinExistence type="predicted"/>